<evidence type="ECO:0008006" key="4">
    <source>
        <dbReference type="Google" id="ProtNLM"/>
    </source>
</evidence>
<protein>
    <recommendedName>
        <fullName evidence="4">Bacterial extracellular solute-binding protein, family 3</fullName>
    </recommendedName>
</protein>
<keyword evidence="3" id="KW-1185">Reference proteome</keyword>
<evidence type="ECO:0000256" key="1">
    <source>
        <dbReference type="SAM" id="SignalP"/>
    </source>
</evidence>
<evidence type="ECO:0000313" key="3">
    <source>
        <dbReference type="Proteomes" id="UP000326936"/>
    </source>
</evidence>
<dbReference type="OrthoDB" id="547680at2"/>
<gene>
    <name evidence="2" type="ORF">FIV01_13455</name>
</gene>
<evidence type="ECO:0000313" key="2">
    <source>
        <dbReference type="EMBL" id="QFT27412.1"/>
    </source>
</evidence>
<sequence length="288" mass="32541" precursor="true">MILKLLSSLVLAFSLVFSSISIAQTTIIHPIPREGSELDQYAIDLIQFLVDKSGEGILLQPYKTPVDSQSRKVTLLKEGKITVDWLGADKTLEQELLPIRYPVFRGLLGHRIFITNKTTAAKLGNINSIEELRKLGMIQGQGWADVKVLKSGGFKVREVPSFDNIFRIVDSERTDLFPRAVIEPYSEVTQRSQLSNLVVDDKLMLIYRFPMLLFVSPKNPEVAATLKKAFEASYQDGSFVEFFEKAPLVKKTFEQAGIKSRKAFSIDNPHLSEETRSIPDQYWLSVTE</sequence>
<accession>A0A5P9CP30</accession>
<dbReference type="Proteomes" id="UP000326936">
    <property type="component" value="Chromosome"/>
</dbReference>
<dbReference type="KEGG" id="vaq:FIV01_13455"/>
<dbReference type="RefSeq" id="WP_152431393.1">
    <property type="nucleotide sequence ID" value="NZ_CBCSDK010000015.1"/>
</dbReference>
<feature type="signal peptide" evidence="1">
    <location>
        <begin position="1"/>
        <end position="23"/>
    </location>
</feature>
<organism evidence="2 3">
    <name type="scientific">Vibrio aquimaris</name>
    <dbReference type="NCBI Taxonomy" id="2587862"/>
    <lineage>
        <taxon>Bacteria</taxon>
        <taxon>Pseudomonadati</taxon>
        <taxon>Pseudomonadota</taxon>
        <taxon>Gammaproteobacteria</taxon>
        <taxon>Vibrionales</taxon>
        <taxon>Vibrionaceae</taxon>
        <taxon>Vibrio</taxon>
    </lineage>
</organism>
<keyword evidence="1" id="KW-0732">Signal</keyword>
<proteinExistence type="predicted"/>
<feature type="chain" id="PRO_5024885793" description="Bacterial extracellular solute-binding protein, family 3" evidence="1">
    <location>
        <begin position="24"/>
        <end position="288"/>
    </location>
</feature>
<name>A0A5P9CP30_9VIBR</name>
<dbReference type="AlphaFoldDB" id="A0A5P9CP30"/>
<reference evidence="2 3" key="1">
    <citation type="submission" date="2019-10" db="EMBL/GenBank/DDBJ databases">
        <title>Complete genome sequence of Vibrio sp. strain THAF100, isolated from non-filtered water from the water column of tank 6 of a marine aquarium containing stony-coral fragments. Water maintained at 26 degree C.</title>
        <authorList>
            <person name="Ruckert C."/>
            <person name="Franco A."/>
            <person name="Kalinowski J."/>
            <person name="Glaeser S."/>
        </authorList>
    </citation>
    <scope>NUCLEOTIDE SEQUENCE [LARGE SCALE GENOMIC DNA]</scope>
    <source>
        <strain evidence="2 3">THAF100</strain>
    </source>
</reference>
<dbReference type="SUPFAM" id="SSF53850">
    <property type="entry name" value="Periplasmic binding protein-like II"/>
    <property type="match status" value="1"/>
</dbReference>
<dbReference type="EMBL" id="CP045350">
    <property type="protein sequence ID" value="QFT27412.1"/>
    <property type="molecule type" value="Genomic_DNA"/>
</dbReference>